<comment type="caution">
    <text evidence="3">The sequence shown here is derived from an EMBL/GenBank/DDBJ whole genome shotgun (WGS) entry which is preliminary data.</text>
</comment>
<dbReference type="PANTHER" id="PTHR15606">
    <property type="entry name" value="DNAJ HOMOLOG SUBFAMILY C MEMBER 8/LIPOPOLYSACCHARIDE SPECIFIC RESPONSE-7-RELATED"/>
    <property type="match status" value="1"/>
</dbReference>
<name>A0A834IX08_RHYFE</name>
<sequence length="245" mass="29214">MASTTDPDKIRQFDTFYTEVKEIEKRDSVLTPKQQIERLLRPGATYRNLNPFDVLQVEPETPLHEVKKKYHRLSILVHPDKNQDDSERAQQAFEAVNKAWKTLENEETRKKCMDIIEEAVGRTDLMLVEKRKKAKKEGKDNIPEDDPEKYKHAVYVLTMKLFADLERKRRELAERDQEERKRKREQEIEEEENAKAQKEWQKNFEESRQNRVNSWQNFQAQGKSKTKKLKSFKPPKNKPESSKDN</sequence>
<proteinExistence type="predicted"/>
<feature type="region of interest" description="Disordered" evidence="1">
    <location>
        <begin position="172"/>
        <end position="245"/>
    </location>
</feature>
<dbReference type="Pfam" id="PF00226">
    <property type="entry name" value="DnaJ"/>
    <property type="match status" value="1"/>
</dbReference>
<organism evidence="3 4">
    <name type="scientific">Rhynchophorus ferrugineus</name>
    <name type="common">Red palm weevil</name>
    <name type="synonym">Curculio ferrugineus</name>
    <dbReference type="NCBI Taxonomy" id="354439"/>
    <lineage>
        <taxon>Eukaryota</taxon>
        <taxon>Metazoa</taxon>
        <taxon>Ecdysozoa</taxon>
        <taxon>Arthropoda</taxon>
        <taxon>Hexapoda</taxon>
        <taxon>Insecta</taxon>
        <taxon>Pterygota</taxon>
        <taxon>Neoptera</taxon>
        <taxon>Endopterygota</taxon>
        <taxon>Coleoptera</taxon>
        <taxon>Polyphaga</taxon>
        <taxon>Cucujiformia</taxon>
        <taxon>Curculionidae</taxon>
        <taxon>Dryophthorinae</taxon>
        <taxon>Rhynchophorus</taxon>
    </lineage>
</organism>
<evidence type="ECO:0000313" key="3">
    <source>
        <dbReference type="EMBL" id="KAF7285445.1"/>
    </source>
</evidence>
<gene>
    <name evidence="3" type="ORF">GWI33_010618</name>
</gene>
<dbReference type="AlphaFoldDB" id="A0A834IX08"/>
<dbReference type="InterPro" id="IPR042858">
    <property type="entry name" value="DNAJC8"/>
</dbReference>
<dbReference type="SUPFAM" id="SSF46565">
    <property type="entry name" value="Chaperone J-domain"/>
    <property type="match status" value="1"/>
</dbReference>
<evidence type="ECO:0000313" key="4">
    <source>
        <dbReference type="Proteomes" id="UP000625711"/>
    </source>
</evidence>
<dbReference type="PRINTS" id="PR00625">
    <property type="entry name" value="JDOMAIN"/>
</dbReference>
<dbReference type="InterPro" id="IPR001623">
    <property type="entry name" value="DnaJ_domain"/>
</dbReference>
<keyword evidence="4" id="KW-1185">Reference proteome</keyword>
<feature type="compositionally biased region" description="Basic and acidic residues" evidence="1">
    <location>
        <begin position="193"/>
        <end position="209"/>
    </location>
</feature>
<feature type="compositionally biased region" description="Basic and acidic residues" evidence="1">
    <location>
        <begin position="172"/>
        <end position="186"/>
    </location>
</feature>
<dbReference type="CDD" id="cd06257">
    <property type="entry name" value="DnaJ"/>
    <property type="match status" value="1"/>
</dbReference>
<dbReference type="EMBL" id="JAACXV010000054">
    <property type="protein sequence ID" value="KAF7285445.1"/>
    <property type="molecule type" value="Genomic_DNA"/>
</dbReference>
<accession>A0A834IX08</accession>
<dbReference type="FunFam" id="1.10.287.110:FF:000112">
    <property type="entry name" value="Uncharacterized protein, isoform A"/>
    <property type="match status" value="1"/>
</dbReference>
<dbReference type="PROSITE" id="PS50076">
    <property type="entry name" value="DNAJ_2"/>
    <property type="match status" value="1"/>
</dbReference>
<feature type="domain" description="J" evidence="2">
    <location>
        <begin position="50"/>
        <end position="117"/>
    </location>
</feature>
<dbReference type="InterPro" id="IPR036869">
    <property type="entry name" value="J_dom_sf"/>
</dbReference>
<evidence type="ECO:0000256" key="1">
    <source>
        <dbReference type="SAM" id="MobiDB-lite"/>
    </source>
</evidence>
<evidence type="ECO:0000259" key="2">
    <source>
        <dbReference type="PROSITE" id="PS50076"/>
    </source>
</evidence>
<reference evidence="3" key="1">
    <citation type="submission" date="2020-08" db="EMBL/GenBank/DDBJ databases">
        <title>Genome sequencing and assembly of the red palm weevil Rhynchophorus ferrugineus.</title>
        <authorList>
            <person name="Dias G.B."/>
            <person name="Bergman C.M."/>
            <person name="Manee M."/>
        </authorList>
    </citation>
    <scope>NUCLEOTIDE SEQUENCE</scope>
    <source>
        <strain evidence="3">AA-2017</strain>
        <tissue evidence="3">Whole larva</tissue>
    </source>
</reference>
<feature type="compositionally biased region" description="Polar residues" evidence="1">
    <location>
        <begin position="210"/>
        <end position="222"/>
    </location>
</feature>
<dbReference type="PANTHER" id="PTHR15606:SF4">
    <property type="entry name" value="DNAJ HOMOLOG SUBFAMILY C MEMBER 8"/>
    <property type="match status" value="1"/>
</dbReference>
<dbReference type="Gene3D" id="1.10.287.110">
    <property type="entry name" value="DnaJ domain"/>
    <property type="match status" value="1"/>
</dbReference>
<dbReference type="SMART" id="SM00271">
    <property type="entry name" value="DnaJ"/>
    <property type="match status" value="1"/>
</dbReference>
<dbReference type="OrthoDB" id="342454at2759"/>
<protein>
    <recommendedName>
        <fullName evidence="2">J domain-containing protein</fullName>
    </recommendedName>
</protein>
<dbReference type="Proteomes" id="UP000625711">
    <property type="component" value="Unassembled WGS sequence"/>
</dbReference>
<feature type="compositionally biased region" description="Basic residues" evidence="1">
    <location>
        <begin position="224"/>
        <end position="236"/>
    </location>
</feature>
<dbReference type="GO" id="GO:0005634">
    <property type="term" value="C:nucleus"/>
    <property type="evidence" value="ECO:0007669"/>
    <property type="project" value="TreeGrafter"/>
</dbReference>